<accession>Q2GPU4</accession>
<organism evidence="3 4">
    <name type="scientific">Chaetomium globosum (strain ATCC 6205 / CBS 148.51 / DSM 1962 / NBRC 6347 / NRRL 1970)</name>
    <name type="common">Soil fungus</name>
    <dbReference type="NCBI Taxonomy" id="306901"/>
    <lineage>
        <taxon>Eukaryota</taxon>
        <taxon>Fungi</taxon>
        <taxon>Dikarya</taxon>
        <taxon>Ascomycota</taxon>
        <taxon>Pezizomycotina</taxon>
        <taxon>Sordariomycetes</taxon>
        <taxon>Sordariomycetidae</taxon>
        <taxon>Sordariales</taxon>
        <taxon>Chaetomiaceae</taxon>
        <taxon>Chaetomium</taxon>
    </lineage>
</organism>
<evidence type="ECO:0000256" key="2">
    <source>
        <dbReference type="SAM" id="Phobius"/>
    </source>
</evidence>
<dbReference type="RefSeq" id="XP_001227937.1">
    <property type="nucleotide sequence ID" value="XM_001227936.1"/>
</dbReference>
<dbReference type="VEuPathDB" id="FungiDB:CHGG_10010"/>
<proteinExistence type="predicted"/>
<evidence type="ECO:0000313" key="4">
    <source>
        <dbReference type="Proteomes" id="UP000001056"/>
    </source>
</evidence>
<reference evidence="4" key="1">
    <citation type="journal article" date="2015" name="Genome Announc.">
        <title>Draft genome sequence of the cellulolytic fungus Chaetomium globosum.</title>
        <authorList>
            <person name="Cuomo C.A."/>
            <person name="Untereiner W.A."/>
            <person name="Ma L.-J."/>
            <person name="Grabherr M."/>
            <person name="Birren B.W."/>
        </authorList>
    </citation>
    <scope>NUCLEOTIDE SEQUENCE [LARGE SCALE GENOMIC DNA]</scope>
    <source>
        <strain evidence="4">ATCC 6205 / CBS 148.51 / DSM 1962 / NBRC 6347 / NRRL 1970</strain>
    </source>
</reference>
<dbReference type="GeneID" id="4396237"/>
<feature type="region of interest" description="Disordered" evidence="1">
    <location>
        <begin position="153"/>
        <end position="202"/>
    </location>
</feature>
<name>Q2GPU4_CHAGB</name>
<dbReference type="OrthoDB" id="5417887at2759"/>
<sequence>MMLLKVLNVRWQRMVAWGLAVSANLIIWGFAIFLGMVNWQDRLVQICIEATGICSLWVAMSFGIVRDVTPSIPVLRHIIEKPAQAAFERGLTGTRSGSGLPRDFAYPSSAPYGRQAKIWSTGGSPTATSIALETLGSRDGTLRTDEVKVDIEEKGHDSPQEQQSRHNHQGQPLPLITCTSPASPVTRTRTSRRSNSRNVSVP</sequence>
<evidence type="ECO:0000256" key="1">
    <source>
        <dbReference type="SAM" id="MobiDB-lite"/>
    </source>
</evidence>
<keyword evidence="2" id="KW-0812">Transmembrane</keyword>
<dbReference type="EMBL" id="CH408035">
    <property type="protein sequence ID" value="EAQ83606.1"/>
    <property type="molecule type" value="Genomic_DNA"/>
</dbReference>
<dbReference type="Proteomes" id="UP000001056">
    <property type="component" value="Unassembled WGS sequence"/>
</dbReference>
<dbReference type="HOGENOM" id="CLU_1354453_0_0_1"/>
<keyword evidence="4" id="KW-1185">Reference proteome</keyword>
<dbReference type="InParanoid" id="Q2GPU4"/>
<dbReference type="AlphaFoldDB" id="Q2GPU4"/>
<protein>
    <submittedName>
        <fullName evidence="3">Uncharacterized protein</fullName>
    </submittedName>
</protein>
<feature type="transmembrane region" description="Helical" evidence="2">
    <location>
        <begin position="15"/>
        <end position="37"/>
    </location>
</feature>
<gene>
    <name evidence="3" type="ORF">CHGG_10010</name>
</gene>
<evidence type="ECO:0000313" key="3">
    <source>
        <dbReference type="EMBL" id="EAQ83606.1"/>
    </source>
</evidence>
<keyword evidence="2" id="KW-0472">Membrane</keyword>
<keyword evidence="2" id="KW-1133">Transmembrane helix</keyword>